<organism evidence="6 7">
    <name type="scientific">Paenibacillus taihuensis</name>
    <dbReference type="NCBI Taxonomy" id="1156355"/>
    <lineage>
        <taxon>Bacteria</taxon>
        <taxon>Bacillati</taxon>
        <taxon>Bacillota</taxon>
        <taxon>Bacilli</taxon>
        <taxon>Bacillales</taxon>
        <taxon>Paenibacillaceae</taxon>
        <taxon>Paenibacillus</taxon>
    </lineage>
</organism>
<dbReference type="InterPro" id="IPR037923">
    <property type="entry name" value="HTH-like"/>
</dbReference>
<keyword evidence="3" id="KW-0010">Activator</keyword>
<dbReference type="EMBL" id="QTTN01000020">
    <property type="protein sequence ID" value="REE80961.1"/>
    <property type="molecule type" value="Genomic_DNA"/>
</dbReference>
<dbReference type="RefSeq" id="WP_116190223.1">
    <property type="nucleotide sequence ID" value="NZ_QTTN01000020.1"/>
</dbReference>
<dbReference type="SUPFAM" id="SSF46689">
    <property type="entry name" value="Homeodomain-like"/>
    <property type="match status" value="2"/>
</dbReference>
<keyword evidence="4" id="KW-0804">Transcription</keyword>
<comment type="caution">
    <text evidence="6">The sequence shown here is derived from an EMBL/GenBank/DDBJ whole genome shotgun (WGS) entry which is preliminary data.</text>
</comment>
<dbReference type="InterPro" id="IPR050204">
    <property type="entry name" value="AraC_XylS_family_regulators"/>
</dbReference>
<dbReference type="Pfam" id="PF12833">
    <property type="entry name" value="HTH_18"/>
    <property type="match status" value="1"/>
</dbReference>
<evidence type="ECO:0000313" key="7">
    <source>
        <dbReference type="Proteomes" id="UP000256304"/>
    </source>
</evidence>
<sequence length="260" mass="30044">MGAGSVNGKLEFFYYSSYEGDTYVDFHNHQCYELVYYAAGLGQMNLNGSLLDYVPGSMTLTRPLYTHDERHDTETEVLFFGFAYDDYPISLANGLYFDNESKEMLWLLERMREELLGGKPHYMERLNLMVNEAVILLARFDSAGASKRAKENAADKLFFARRYIDENFNRPINIRTLSEISGYSQDHFRHLFKEVTGMSPGNYLLRRRLEQSRNLLLSTELAVSDIGADCGFSTTSQFIQLFKQQLGATPLQYRLMQRKE</sequence>
<accession>A0A3D9RTA8</accession>
<keyword evidence="7" id="KW-1185">Reference proteome</keyword>
<evidence type="ECO:0000256" key="2">
    <source>
        <dbReference type="ARBA" id="ARBA00023125"/>
    </source>
</evidence>
<dbReference type="AlphaFoldDB" id="A0A3D9RTA8"/>
<dbReference type="OrthoDB" id="2631408at2"/>
<dbReference type="Gene3D" id="1.10.10.60">
    <property type="entry name" value="Homeodomain-like"/>
    <property type="match status" value="2"/>
</dbReference>
<dbReference type="InterPro" id="IPR018062">
    <property type="entry name" value="HTH_AraC-typ_CS"/>
</dbReference>
<dbReference type="SUPFAM" id="SSF51215">
    <property type="entry name" value="Regulatory protein AraC"/>
    <property type="match status" value="1"/>
</dbReference>
<dbReference type="InterPro" id="IPR020449">
    <property type="entry name" value="Tscrpt_reg_AraC-type_HTH"/>
</dbReference>
<dbReference type="Proteomes" id="UP000256304">
    <property type="component" value="Unassembled WGS sequence"/>
</dbReference>
<dbReference type="SMART" id="SM00342">
    <property type="entry name" value="HTH_ARAC"/>
    <property type="match status" value="1"/>
</dbReference>
<dbReference type="GO" id="GO:0043565">
    <property type="term" value="F:sequence-specific DNA binding"/>
    <property type="evidence" value="ECO:0007669"/>
    <property type="project" value="InterPro"/>
</dbReference>
<dbReference type="GO" id="GO:0003700">
    <property type="term" value="F:DNA-binding transcription factor activity"/>
    <property type="evidence" value="ECO:0007669"/>
    <property type="project" value="InterPro"/>
</dbReference>
<dbReference type="PRINTS" id="PR00032">
    <property type="entry name" value="HTHARAC"/>
</dbReference>
<feature type="domain" description="HTH araC/xylS-type" evidence="5">
    <location>
        <begin position="158"/>
        <end position="256"/>
    </location>
</feature>
<dbReference type="PROSITE" id="PS01124">
    <property type="entry name" value="HTH_ARAC_FAMILY_2"/>
    <property type="match status" value="1"/>
</dbReference>
<proteinExistence type="predicted"/>
<name>A0A3D9RTA8_9BACL</name>
<evidence type="ECO:0000259" key="5">
    <source>
        <dbReference type="PROSITE" id="PS01124"/>
    </source>
</evidence>
<dbReference type="PROSITE" id="PS00041">
    <property type="entry name" value="HTH_ARAC_FAMILY_1"/>
    <property type="match status" value="1"/>
</dbReference>
<reference evidence="6 7" key="1">
    <citation type="submission" date="2018-08" db="EMBL/GenBank/DDBJ databases">
        <title>Genomic Encyclopedia of Type Strains, Phase III (KMG-III): the genomes of soil and plant-associated and newly described type strains.</title>
        <authorList>
            <person name="Whitman W."/>
        </authorList>
    </citation>
    <scope>NUCLEOTIDE SEQUENCE [LARGE SCALE GENOMIC DNA]</scope>
    <source>
        <strain evidence="6 7">CGMCC 1.10966</strain>
    </source>
</reference>
<gene>
    <name evidence="6" type="ORF">A8990_1207</name>
</gene>
<dbReference type="InterPro" id="IPR018060">
    <property type="entry name" value="HTH_AraC"/>
</dbReference>
<keyword evidence="2 6" id="KW-0238">DNA-binding</keyword>
<protein>
    <submittedName>
        <fullName evidence="6">AraC-like DNA-binding protein</fullName>
    </submittedName>
</protein>
<evidence type="ECO:0000256" key="3">
    <source>
        <dbReference type="ARBA" id="ARBA00023159"/>
    </source>
</evidence>
<evidence type="ECO:0000256" key="4">
    <source>
        <dbReference type="ARBA" id="ARBA00023163"/>
    </source>
</evidence>
<dbReference type="InterPro" id="IPR009057">
    <property type="entry name" value="Homeodomain-like_sf"/>
</dbReference>
<evidence type="ECO:0000313" key="6">
    <source>
        <dbReference type="EMBL" id="REE80961.1"/>
    </source>
</evidence>
<dbReference type="PANTHER" id="PTHR46796">
    <property type="entry name" value="HTH-TYPE TRANSCRIPTIONAL ACTIVATOR RHAS-RELATED"/>
    <property type="match status" value="1"/>
</dbReference>
<keyword evidence="1" id="KW-0805">Transcription regulation</keyword>
<evidence type="ECO:0000256" key="1">
    <source>
        <dbReference type="ARBA" id="ARBA00023015"/>
    </source>
</evidence>